<dbReference type="Gene3D" id="4.10.1080.10">
    <property type="entry name" value="TSP type-3 repeat"/>
    <property type="match status" value="1"/>
</dbReference>
<dbReference type="PANTHER" id="PTHR30329">
    <property type="entry name" value="STATOR ELEMENT OF FLAGELLAR MOTOR COMPLEX"/>
    <property type="match status" value="1"/>
</dbReference>
<dbReference type="SUPFAM" id="SSF103088">
    <property type="entry name" value="OmpA-like"/>
    <property type="match status" value="1"/>
</dbReference>
<accession>G4QDX3</accession>
<evidence type="ECO:0000256" key="2">
    <source>
        <dbReference type="PROSITE-ProRule" id="PRU00473"/>
    </source>
</evidence>
<sequence length="430" mass="46532">MKRSMLFTAVAVATTMSASTIAQEAPAYENWVGGFAQYYSPDSDKPEPLGYLDDGKTLGGELGFRFDPKWGIRFELSRIFLDMQGPNRPGFGDDGIMLGADAMYFLDNDAAYLFGGLREQSIEDSYRMMSYGVGKHWEVSESVRVITELAGYRDFGQGYNEYSAKLGLAYIFGQTPAAPVRKDTDNDGVYDAVDRCPNSPAETQVDATGCSVDLDNDGVLNGVDQCPNTPAGVKVSANGCEIKDADKDGVLDINDSCPNTPAGTKVNAKGCAINLDKDGDGVLDSKDKCLDTPMTDKVDADGCSVLLEKEVSIALNVLFANNSSEIENPSADKIVEFVDFMKRYGNTDVVIEGHSSAVGSAEYNQYLSQKRADAVKTMLINKYGIEASRLSAIGYGETQLKDTSNTAEANKINRRIEVKVTAKVKTTATR</sequence>
<dbReference type="InterPro" id="IPR028974">
    <property type="entry name" value="TSP_type-3_rpt"/>
</dbReference>
<evidence type="ECO:0000259" key="4">
    <source>
        <dbReference type="PROSITE" id="PS51123"/>
    </source>
</evidence>
<dbReference type="PANTHER" id="PTHR30329:SF21">
    <property type="entry name" value="LIPOPROTEIN YIAD-RELATED"/>
    <property type="match status" value="1"/>
</dbReference>
<dbReference type="Pfam" id="PF02412">
    <property type="entry name" value="TSP_3"/>
    <property type="match status" value="3"/>
</dbReference>
<protein>
    <submittedName>
        <fullName evidence="5">OmpA/MotB</fullName>
    </submittedName>
</protein>
<reference evidence="5 6" key="1">
    <citation type="journal article" date="2011" name="J. Bacteriol.">
        <title>Complete genome sequence of seawater bacterium Glaciecola nitratireducens FR1064T.</title>
        <authorList>
            <person name="Bian F."/>
            <person name="Qin Q.L."/>
            <person name="Xie B.B."/>
            <person name="Shu Y.L."/>
            <person name="Zhang X.Y."/>
            <person name="Yu Y."/>
            <person name="Chen B."/>
            <person name="Chen X.L."/>
            <person name="Zhou B.C."/>
            <person name="Zhang Y.Z."/>
        </authorList>
    </citation>
    <scope>NUCLEOTIDE SEQUENCE [LARGE SCALE GENOMIC DNA]</scope>
    <source>
        <strain evidence="6">JCM 12485 / KCTC 12276 / FR1064</strain>
    </source>
</reference>
<dbReference type="GO" id="GO:0007155">
    <property type="term" value="P:cell adhesion"/>
    <property type="evidence" value="ECO:0007669"/>
    <property type="project" value="InterPro"/>
</dbReference>
<dbReference type="InterPro" id="IPR006665">
    <property type="entry name" value="OmpA-like"/>
</dbReference>
<dbReference type="InterPro" id="IPR050330">
    <property type="entry name" value="Bact_OuterMem_StrucFunc"/>
</dbReference>
<dbReference type="HOGENOM" id="CLU_031536_2_0_6"/>
<dbReference type="RefSeq" id="WP_014110118.1">
    <property type="nucleotide sequence ID" value="NC_016041.1"/>
</dbReference>
<feature type="signal peptide" evidence="3">
    <location>
        <begin position="1"/>
        <end position="24"/>
    </location>
</feature>
<organism evidence="5 6">
    <name type="scientific">Glaciecola nitratireducens (strain JCM 12485 / KCTC 12276 / FR1064)</name>
    <dbReference type="NCBI Taxonomy" id="1085623"/>
    <lineage>
        <taxon>Bacteria</taxon>
        <taxon>Pseudomonadati</taxon>
        <taxon>Pseudomonadota</taxon>
        <taxon>Gammaproteobacteria</taxon>
        <taxon>Alteromonadales</taxon>
        <taxon>Alteromonadaceae</taxon>
        <taxon>Brumicola</taxon>
    </lineage>
</organism>
<dbReference type="Gene3D" id="3.30.1330.60">
    <property type="entry name" value="OmpA-like domain"/>
    <property type="match status" value="1"/>
</dbReference>
<evidence type="ECO:0000256" key="3">
    <source>
        <dbReference type="SAM" id="SignalP"/>
    </source>
</evidence>
<dbReference type="AlphaFoldDB" id="G4QDX3"/>
<dbReference type="STRING" id="1085623.GNIT_3152"/>
<dbReference type="CDD" id="cd07185">
    <property type="entry name" value="OmpA_C-like"/>
    <property type="match status" value="1"/>
</dbReference>
<proteinExistence type="predicted"/>
<dbReference type="InterPro" id="IPR011250">
    <property type="entry name" value="OMP/PagP_B-barrel"/>
</dbReference>
<evidence type="ECO:0000256" key="1">
    <source>
        <dbReference type="ARBA" id="ARBA00022729"/>
    </source>
</evidence>
<dbReference type="GO" id="GO:0016020">
    <property type="term" value="C:membrane"/>
    <property type="evidence" value="ECO:0007669"/>
    <property type="project" value="UniProtKB-UniRule"/>
</dbReference>
<dbReference type="EMBL" id="CP003060">
    <property type="protein sequence ID" value="AEP31247.1"/>
    <property type="molecule type" value="Genomic_DNA"/>
</dbReference>
<dbReference type="KEGG" id="gni:GNIT_3152"/>
<dbReference type="eggNOG" id="COG2885">
    <property type="taxonomic scope" value="Bacteria"/>
</dbReference>
<dbReference type="Gene3D" id="2.40.160.20">
    <property type="match status" value="1"/>
</dbReference>
<dbReference type="GO" id="GO:0005509">
    <property type="term" value="F:calcium ion binding"/>
    <property type="evidence" value="ECO:0007669"/>
    <property type="project" value="InterPro"/>
</dbReference>
<dbReference type="Proteomes" id="UP000009282">
    <property type="component" value="Chromosome"/>
</dbReference>
<dbReference type="PROSITE" id="PS51123">
    <property type="entry name" value="OMPA_2"/>
    <property type="match status" value="1"/>
</dbReference>
<dbReference type="Pfam" id="PF00691">
    <property type="entry name" value="OmpA"/>
    <property type="match status" value="1"/>
</dbReference>
<keyword evidence="1 3" id="KW-0732">Signal</keyword>
<dbReference type="SUPFAM" id="SSF56925">
    <property type="entry name" value="OMPA-like"/>
    <property type="match status" value="1"/>
</dbReference>
<evidence type="ECO:0000313" key="5">
    <source>
        <dbReference type="EMBL" id="AEP31247.1"/>
    </source>
</evidence>
<dbReference type="InterPro" id="IPR003367">
    <property type="entry name" value="Thrombospondin_3-like_rpt"/>
</dbReference>
<keyword evidence="2" id="KW-0472">Membrane</keyword>
<keyword evidence="6" id="KW-1185">Reference proteome</keyword>
<gene>
    <name evidence="5" type="ordered locus">GNIT_3152</name>
</gene>
<dbReference type="InterPro" id="IPR036737">
    <property type="entry name" value="OmpA-like_sf"/>
</dbReference>
<feature type="chain" id="PRO_5003467164" evidence="3">
    <location>
        <begin position="25"/>
        <end position="430"/>
    </location>
</feature>
<dbReference type="SUPFAM" id="SSF103647">
    <property type="entry name" value="TSP type-3 repeat"/>
    <property type="match status" value="1"/>
</dbReference>
<evidence type="ECO:0000313" key="6">
    <source>
        <dbReference type="Proteomes" id="UP000009282"/>
    </source>
</evidence>
<dbReference type="OrthoDB" id="9805832at2"/>
<name>G4QDX3_GLANF</name>
<feature type="domain" description="OmpA-like" evidence="4">
    <location>
        <begin position="306"/>
        <end position="424"/>
    </location>
</feature>